<comment type="caution">
    <text evidence="3">The sequence shown here is derived from an EMBL/GenBank/DDBJ whole genome shotgun (WGS) entry which is preliminary data.</text>
</comment>
<feature type="region of interest" description="Disordered" evidence="1">
    <location>
        <begin position="213"/>
        <end position="251"/>
    </location>
</feature>
<organism evidence="3 4">
    <name type="scientific">Methanobrevibacter millerae</name>
    <dbReference type="NCBI Taxonomy" id="230361"/>
    <lineage>
        <taxon>Archaea</taxon>
        <taxon>Methanobacteriati</taxon>
        <taxon>Methanobacteriota</taxon>
        <taxon>Methanomada group</taxon>
        <taxon>Methanobacteria</taxon>
        <taxon>Methanobacteriales</taxon>
        <taxon>Methanobacteriaceae</taxon>
        <taxon>Methanobrevibacter</taxon>
    </lineage>
</organism>
<dbReference type="Proteomes" id="UP000762703">
    <property type="component" value="Unassembled WGS sequence"/>
</dbReference>
<protein>
    <submittedName>
        <fullName evidence="3">Uncharacterized protein</fullName>
    </submittedName>
</protein>
<feature type="region of interest" description="Disordered" evidence="1">
    <location>
        <begin position="157"/>
        <end position="188"/>
    </location>
</feature>
<keyword evidence="2" id="KW-0812">Transmembrane</keyword>
<feature type="compositionally biased region" description="Gly residues" evidence="1">
    <location>
        <begin position="231"/>
        <end position="251"/>
    </location>
</feature>
<evidence type="ECO:0000256" key="1">
    <source>
        <dbReference type="SAM" id="MobiDB-lite"/>
    </source>
</evidence>
<keyword evidence="2" id="KW-1133">Transmembrane helix</keyword>
<accession>A0A8T3VDZ3</accession>
<proteinExistence type="predicted"/>
<gene>
    <name evidence="3" type="ORF">E7Z73_01745</name>
</gene>
<evidence type="ECO:0000313" key="4">
    <source>
        <dbReference type="Proteomes" id="UP000762703"/>
    </source>
</evidence>
<reference evidence="3" key="1">
    <citation type="submission" date="2019-04" db="EMBL/GenBank/DDBJ databases">
        <title>Evolution of Biomass-Degrading Anaerobic Consortia Revealed by Metagenomics.</title>
        <authorList>
            <person name="Peng X."/>
        </authorList>
    </citation>
    <scope>NUCLEOTIDE SEQUENCE</scope>
    <source>
        <strain evidence="3">SIG12</strain>
    </source>
</reference>
<sequence length="251" mass="26531">MEKLNIIIIILIAMLAILSIGIIFTSGILQHQDSMKTIALSDTCTINVTESDTNITLYADTIKLYNDTKNGIEIISYNSQEAFGGNGNALGGAVAFAGIRDSLTVGENIGELNGFALYKCDGYYSAKLVNNVTHDNIVIVCKDLDLLKKIVSSAKFTNNGDNGNNSTDTQNSKTGNNTSSDTTKPAGVSDEEWQAHLDLMEWRESNPYAAEDGSRYATIEERNAHQAQISGSGGSSDSGGGSQGGGGSTIG</sequence>
<feature type="transmembrane region" description="Helical" evidence="2">
    <location>
        <begin position="6"/>
        <end position="29"/>
    </location>
</feature>
<feature type="compositionally biased region" description="Low complexity" evidence="1">
    <location>
        <begin position="158"/>
        <end position="172"/>
    </location>
</feature>
<dbReference type="AlphaFoldDB" id="A0A8T3VDZ3"/>
<evidence type="ECO:0000313" key="3">
    <source>
        <dbReference type="EMBL" id="MBE6504456.1"/>
    </source>
</evidence>
<feature type="compositionally biased region" description="Basic and acidic residues" evidence="1">
    <location>
        <begin position="213"/>
        <end position="224"/>
    </location>
</feature>
<name>A0A8T3VDZ3_9EURY</name>
<dbReference type="RefSeq" id="WP_303736101.1">
    <property type="nucleotide sequence ID" value="NZ_SUTE01000011.1"/>
</dbReference>
<feature type="compositionally biased region" description="Polar residues" evidence="1">
    <location>
        <begin position="173"/>
        <end position="183"/>
    </location>
</feature>
<dbReference type="EMBL" id="SUTE01000011">
    <property type="protein sequence ID" value="MBE6504456.1"/>
    <property type="molecule type" value="Genomic_DNA"/>
</dbReference>
<keyword evidence="2" id="KW-0472">Membrane</keyword>
<evidence type="ECO:0000256" key="2">
    <source>
        <dbReference type="SAM" id="Phobius"/>
    </source>
</evidence>